<evidence type="ECO:0000256" key="8">
    <source>
        <dbReference type="HAMAP-Rule" id="MF_01521"/>
    </source>
</evidence>
<dbReference type="PANTHER" id="PTHR35529">
    <property type="entry name" value="MANGANESE EFFLUX PUMP MNTP-RELATED"/>
    <property type="match status" value="1"/>
</dbReference>
<dbReference type="InterPro" id="IPR022929">
    <property type="entry name" value="Put_MntP"/>
</dbReference>
<evidence type="ECO:0000313" key="9">
    <source>
        <dbReference type="EMBL" id="MBC8611509.1"/>
    </source>
</evidence>
<feature type="transmembrane region" description="Helical" evidence="8">
    <location>
        <begin position="54"/>
        <end position="75"/>
    </location>
</feature>
<comment type="caution">
    <text evidence="9">The sequence shown here is derived from an EMBL/GenBank/DDBJ whole genome shotgun (WGS) entry which is preliminary data.</text>
</comment>
<dbReference type="PANTHER" id="PTHR35529:SF1">
    <property type="entry name" value="MANGANESE EFFLUX PUMP MNTP-RELATED"/>
    <property type="match status" value="1"/>
</dbReference>
<keyword evidence="10" id="KW-1185">Reference proteome</keyword>
<dbReference type="GO" id="GO:0005384">
    <property type="term" value="F:manganese ion transmembrane transporter activity"/>
    <property type="evidence" value="ECO:0007669"/>
    <property type="project" value="UniProtKB-UniRule"/>
</dbReference>
<keyword evidence="1 8" id="KW-0813">Transport</keyword>
<dbReference type="GO" id="GO:0005886">
    <property type="term" value="C:plasma membrane"/>
    <property type="evidence" value="ECO:0007669"/>
    <property type="project" value="UniProtKB-SubCell"/>
</dbReference>
<name>A0A8J6P268_9FIRM</name>
<keyword evidence="4 8" id="KW-1133">Transmembrane helix</keyword>
<protein>
    <recommendedName>
        <fullName evidence="8">Putative manganese efflux pump MntP</fullName>
    </recommendedName>
</protein>
<evidence type="ECO:0000256" key="2">
    <source>
        <dbReference type="ARBA" id="ARBA00022475"/>
    </source>
</evidence>
<comment type="function">
    <text evidence="8">Probably functions as a manganese efflux pump.</text>
</comment>
<feature type="transmembrane region" description="Helical" evidence="8">
    <location>
        <begin position="116"/>
        <end position="137"/>
    </location>
</feature>
<keyword evidence="3 8" id="KW-0812">Transmembrane</keyword>
<feature type="transmembrane region" description="Helical" evidence="8">
    <location>
        <begin position="149"/>
        <end position="166"/>
    </location>
</feature>
<keyword evidence="2 8" id="KW-1003">Cell membrane</keyword>
<dbReference type="EMBL" id="JACRTL010000006">
    <property type="protein sequence ID" value="MBC8611509.1"/>
    <property type="molecule type" value="Genomic_DNA"/>
</dbReference>
<keyword evidence="5 8" id="KW-0406">Ion transport</keyword>
<dbReference type="Pfam" id="PF02659">
    <property type="entry name" value="Mntp"/>
    <property type="match status" value="1"/>
</dbReference>
<feature type="transmembrane region" description="Helical" evidence="8">
    <location>
        <begin position="26"/>
        <end position="48"/>
    </location>
</feature>
<dbReference type="Proteomes" id="UP000632659">
    <property type="component" value="Unassembled WGS sequence"/>
</dbReference>
<evidence type="ECO:0000256" key="6">
    <source>
        <dbReference type="ARBA" id="ARBA00023136"/>
    </source>
</evidence>
<dbReference type="InterPro" id="IPR003810">
    <property type="entry name" value="Mntp/YtaF"/>
</dbReference>
<organism evidence="9 10">
    <name type="scientific">Massiliimalia timonensis</name>
    <dbReference type="NCBI Taxonomy" id="1987501"/>
    <lineage>
        <taxon>Bacteria</taxon>
        <taxon>Bacillati</taxon>
        <taxon>Bacillota</taxon>
        <taxon>Clostridia</taxon>
        <taxon>Eubacteriales</taxon>
        <taxon>Oscillospiraceae</taxon>
        <taxon>Massiliimalia</taxon>
    </lineage>
</organism>
<comment type="similarity">
    <text evidence="8">Belongs to the MntP (TC 9.B.29) family.</text>
</comment>
<feature type="transmembrane region" description="Helical" evidence="8">
    <location>
        <begin position="87"/>
        <end position="110"/>
    </location>
</feature>
<keyword evidence="7 8" id="KW-0464">Manganese</keyword>
<keyword evidence="6 8" id="KW-0472">Membrane</keyword>
<comment type="subcellular location">
    <subcellularLocation>
        <location evidence="8">Cell membrane</location>
        <topology evidence="8">Multi-pass membrane protein</topology>
    </subcellularLocation>
</comment>
<dbReference type="HAMAP" id="MF_01521">
    <property type="entry name" value="MntP_pump"/>
    <property type="match status" value="1"/>
</dbReference>
<sequence length="172" mass="18186">MDACCVSISNGMCTNPLKARHALADALFFGSFQGIMPLIGFFAGSLFVGILSKYSFWIVSAIFLILGGKMIYDAATEEDKVECKKMTFRLLLIQAIATSIDALAVGVSFSAMQVNIFMAVCLIAATTFVISFASVYVGHKIGTLLNKKAGIFGGILLLGIAAKVLLDGLLAA</sequence>
<dbReference type="OrthoDB" id="9787346at2"/>
<evidence type="ECO:0000256" key="3">
    <source>
        <dbReference type="ARBA" id="ARBA00022692"/>
    </source>
</evidence>
<evidence type="ECO:0000256" key="1">
    <source>
        <dbReference type="ARBA" id="ARBA00022448"/>
    </source>
</evidence>
<evidence type="ECO:0000256" key="4">
    <source>
        <dbReference type="ARBA" id="ARBA00022989"/>
    </source>
</evidence>
<evidence type="ECO:0000256" key="5">
    <source>
        <dbReference type="ARBA" id="ARBA00023065"/>
    </source>
</evidence>
<reference evidence="9" key="1">
    <citation type="submission" date="2020-08" db="EMBL/GenBank/DDBJ databases">
        <title>Genome public.</title>
        <authorList>
            <person name="Liu C."/>
            <person name="Sun Q."/>
        </authorList>
    </citation>
    <scope>NUCLEOTIDE SEQUENCE</scope>
    <source>
        <strain evidence="9">NSJ-15</strain>
    </source>
</reference>
<proteinExistence type="inferred from homology"/>
<accession>A0A8J6P268</accession>
<evidence type="ECO:0000313" key="10">
    <source>
        <dbReference type="Proteomes" id="UP000632659"/>
    </source>
</evidence>
<dbReference type="AlphaFoldDB" id="A0A8J6P268"/>
<gene>
    <name evidence="8" type="primary">mntP</name>
    <name evidence="9" type="ORF">H8702_10420</name>
</gene>
<evidence type="ECO:0000256" key="7">
    <source>
        <dbReference type="ARBA" id="ARBA00023211"/>
    </source>
</evidence>